<proteinExistence type="predicted"/>
<gene>
    <name evidence="1" type="ORF">H0A75_06275</name>
</gene>
<accession>A0A7Z0SD50</accession>
<evidence type="ECO:0000313" key="2">
    <source>
        <dbReference type="Proteomes" id="UP000537890"/>
    </source>
</evidence>
<protein>
    <submittedName>
        <fullName evidence="1">Uncharacterized protein</fullName>
    </submittedName>
</protein>
<dbReference type="EMBL" id="JACCHS010000107">
    <property type="protein sequence ID" value="NYT47228.1"/>
    <property type="molecule type" value="Genomic_DNA"/>
</dbReference>
<reference evidence="1 2" key="1">
    <citation type="submission" date="2020-05" db="EMBL/GenBank/DDBJ databases">
        <title>Horizontal transmission and recombination maintain forever young bacterial symbiont genomes.</title>
        <authorList>
            <person name="Russell S.L."/>
            <person name="Pepper-Tunick E."/>
            <person name="Svedberg J."/>
            <person name="Byrne A."/>
            <person name="Ruelas Castillo J."/>
            <person name="Vollmers C."/>
            <person name="Beinart R.A."/>
            <person name="Corbett-Detig R."/>
        </authorList>
    </citation>
    <scope>NUCLEOTIDE SEQUENCE [LARGE SCALE GENOMIC DNA]</scope>
    <source>
        <strain evidence="1">4727-3</strain>
    </source>
</reference>
<dbReference type="AlphaFoldDB" id="A0A7Z0SD50"/>
<name>A0A7Z0SD50_9GAMM</name>
<comment type="caution">
    <text evidence="1">The sequence shown here is derived from an EMBL/GenBank/DDBJ whole genome shotgun (WGS) entry which is preliminary data.</text>
</comment>
<organism evidence="1 2">
    <name type="scientific">Candidatus Methanofishera endochildressiae</name>
    <dbReference type="NCBI Taxonomy" id="2738884"/>
    <lineage>
        <taxon>Bacteria</taxon>
        <taxon>Pseudomonadati</taxon>
        <taxon>Pseudomonadota</taxon>
        <taxon>Gammaproteobacteria</taxon>
        <taxon>Candidatus Methanofishera</taxon>
    </lineage>
</organism>
<evidence type="ECO:0000313" key="1">
    <source>
        <dbReference type="EMBL" id="NYT47228.1"/>
    </source>
</evidence>
<sequence length="123" mass="14274">MDKTDLDFVHEMVAHLDRTIQQLTITEKEISIKIGALRVEELTEYWLQELETEEAEEIKRTFDHWDLMIISTWAHLQRAHKTRAEAGQALIKDGVNKIFYAATIDNNALFCKEKPKSKTTSSI</sequence>
<dbReference type="Proteomes" id="UP000537890">
    <property type="component" value="Unassembled WGS sequence"/>
</dbReference>